<dbReference type="Gene3D" id="3.40.50.1000">
    <property type="entry name" value="HAD superfamily/HAD-like"/>
    <property type="match status" value="1"/>
</dbReference>
<dbReference type="InterPro" id="IPR051400">
    <property type="entry name" value="HAD-like_hydrolase"/>
</dbReference>
<keyword evidence="1 3" id="KW-0378">Hydrolase</keyword>
<dbReference type="InterPro" id="IPR023214">
    <property type="entry name" value="HAD_sf"/>
</dbReference>
<evidence type="ECO:0000313" key="4">
    <source>
        <dbReference type="Proteomes" id="UP000638648"/>
    </source>
</evidence>
<gene>
    <name evidence="3" type="ORF">HEB94_000482</name>
</gene>
<proteinExistence type="predicted"/>
<name>A0A927R6Y4_9ACTN</name>
<dbReference type="InterPro" id="IPR036412">
    <property type="entry name" value="HAD-like_sf"/>
</dbReference>
<keyword evidence="4" id="KW-1185">Reference proteome</keyword>
<protein>
    <submittedName>
        <fullName evidence="3">Hydrolase of the HAD superfamily</fullName>
    </submittedName>
</protein>
<sequence>MPQKKLIILLDCGDTIIDEGTEVRDARGIVISANVVPGADRMVKDLVDSGFRVALVADGRYASFENVLTQNGLFDAFETLTCSEAVRYPKPSSRMFKAALGSLDLGEADAWRCVMVGNNLARDIAGAKRMGITTIHLAWTGRYPKEPASTAEIADYTIKTPTELLPLVHQLDEQLLARAPQPA</sequence>
<dbReference type="GO" id="GO:0016787">
    <property type="term" value="F:hydrolase activity"/>
    <property type="evidence" value="ECO:0007669"/>
    <property type="project" value="UniProtKB-KW"/>
</dbReference>
<evidence type="ECO:0000313" key="3">
    <source>
        <dbReference type="EMBL" id="MBE1603634.1"/>
    </source>
</evidence>
<dbReference type="RefSeq" id="WP_192748401.1">
    <property type="nucleotide sequence ID" value="NZ_BAABJL010000077.1"/>
</dbReference>
<dbReference type="AlphaFoldDB" id="A0A927R6Y4"/>
<dbReference type="SUPFAM" id="SSF56784">
    <property type="entry name" value="HAD-like"/>
    <property type="match status" value="1"/>
</dbReference>
<dbReference type="PANTHER" id="PTHR46470">
    <property type="entry name" value="N-ACYLNEURAMINATE-9-PHOSPHATASE"/>
    <property type="match status" value="1"/>
</dbReference>
<comment type="caution">
    <text evidence="3">The sequence shown here is derived from an EMBL/GenBank/DDBJ whole genome shotgun (WGS) entry which is preliminary data.</text>
</comment>
<keyword evidence="2" id="KW-0460">Magnesium</keyword>
<reference evidence="3" key="1">
    <citation type="submission" date="2020-10" db="EMBL/GenBank/DDBJ databases">
        <title>Sequencing the genomes of 1000 actinobacteria strains.</title>
        <authorList>
            <person name="Klenk H.-P."/>
        </authorList>
    </citation>
    <scope>NUCLEOTIDE SEQUENCE</scope>
    <source>
        <strain evidence="3">DSM 45354</strain>
    </source>
</reference>
<dbReference type="Pfam" id="PF00702">
    <property type="entry name" value="Hydrolase"/>
    <property type="match status" value="1"/>
</dbReference>
<dbReference type="EMBL" id="JADBEM010000001">
    <property type="protein sequence ID" value="MBE1603634.1"/>
    <property type="molecule type" value="Genomic_DNA"/>
</dbReference>
<evidence type="ECO:0000256" key="1">
    <source>
        <dbReference type="ARBA" id="ARBA00022801"/>
    </source>
</evidence>
<accession>A0A927R6Y4</accession>
<organism evidence="3 4">
    <name type="scientific">Actinopolymorpha pittospori</name>
    <dbReference type="NCBI Taxonomy" id="648752"/>
    <lineage>
        <taxon>Bacteria</taxon>
        <taxon>Bacillati</taxon>
        <taxon>Actinomycetota</taxon>
        <taxon>Actinomycetes</taxon>
        <taxon>Propionibacteriales</taxon>
        <taxon>Actinopolymorphaceae</taxon>
        <taxon>Actinopolymorpha</taxon>
    </lineage>
</organism>
<dbReference type="Proteomes" id="UP000638648">
    <property type="component" value="Unassembled WGS sequence"/>
</dbReference>
<evidence type="ECO:0000256" key="2">
    <source>
        <dbReference type="ARBA" id="ARBA00022842"/>
    </source>
</evidence>